<dbReference type="EMBL" id="CP007243">
    <property type="protein sequence ID" value="AIA30580.1"/>
    <property type="molecule type" value="Genomic_DNA"/>
</dbReference>
<evidence type="ECO:0000256" key="1">
    <source>
        <dbReference type="ARBA" id="ARBA00023015"/>
    </source>
</evidence>
<organism evidence="6 7">
    <name type="scientific">Leptospirillum ferriphilum YSK</name>
    <dbReference type="NCBI Taxonomy" id="1441628"/>
    <lineage>
        <taxon>Bacteria</taxon>
        <taxon>Pseudomonadati</taxon>
        <taxon>Nitrospirota</taxon>
        <taxon>Nitrospiria</taxon>
        <taxon>Nitrospirales</taxon>
        <taxon>Nitrospiraceae</taxon>
        <taxon>Leptospirillum</taxon>
    </lineage>
</organism>
<sequence>MTNSESSDLHQAFQSVDLFKFLKAEELETLEKIVRLRHYRSGQKIIQEFDRGMELFVIVTGSVKISTEDVEGREIIVSIAYPSDFFGEIALLDDDTRSATVTAIEPTTVLSIEKNDFLRFFVAYPEFALRMLAVMGQRIRKTDEKLIHMAFADSFAKIARTLLTIYEKEGVQANGSLPYIHDRFTRQELASLSGVSRETVSRSLGAFIQAELIRIADNRIYILNENKLRRESLGSFS</sequence>
<dbReference type="KEGG" id="lfp:Y981_06880"/>
<protein>
    <submittedName>
        <fullName evidence="6">Crp/Fnr family transcriptional regulator</fullName>
    </submittedName>
</protein>
<dbReference type="Pfam" id="PF00027">
    <property type="entry name" value="cNMP_binding"/>
    <property type="match status" value="1"/>
</dbReference>
<dbReference type="InterPro" id="IPR018490">
    <property type="entry name" value="cNMP-bd_dom_sf"/>
</dbReference>
<dbReference type="Pfam" id="PF13545">
    <property type="entry name" value="HTH_Crp_2"/>
    <property type="match status" value="1"/>
</dbReference>
<feature type="domain" description="HTH crp-type" evidence="5">
    <location>
        <begin position="152"/>
        <end position="226"/>
    </location>
</feature>
<dbReference type="InterPro" id="IPR014710">
    <property type="entry name" value="RmlC-like_jellyroll"/>
</dbReference>
<dbReference type="InterPro" id="IPR018488">
    <property type="entry name" value="cNMP-bd_CS"/>
</dbReference>
<reference evidence="6 7" key="2">
    <citation type="journal article" date="2015" name="Biomed. Res. Int.">
        <title>Effects of Arsenite Resistance on the Growth and Functional Gene Expression of Leptospirillum ferriphilum and Acidithiobacillus thiooxidans in Pure Culture and Coculture.</title>
        <authorList>
            <person name="Jiang H."/>
            <person name="Liang Y."/>
            <person name="Yin H."/>
            <person name="Xiao Y."/>
            <person name="Guo X."/>
            <person name="Xu Y."/>
            <person name="Hu Q."/>
            <person name="Liu H."/>
            <person name="Liu X."/>
        </authorList>
    </citation>
    <scope>NUCLEOTIDE SEQUENCE [LARGE SCALE GENOMIC DNA]</scope>
    <source>
        <strain evidence="6 7">YSK</strain>
    </source>
</reference>
<dbReference type="GO" id="GO:0005829">
    <property type="term" value="C:cytosol"/>
    <property type="evidence" value="ECO:0007669"/>
    <property type="project" value="TreeGrafter"/>
</dbReference>
<dbReference type="GO" id="GO:0003700">
    <property type="term" value="F:DNA-binding transcription factor activity"/>
    <property type="evidence" value="ECO:0007669"/>
    <property type="project" value="TreeGrafter"/>
</dbReference>
<reference evidence="7" key="1">
    <citation type="submission" date="2014-02" db="EMBL/GenBank/DDBJ databases">
        <title>Complete genome sequence and comparative genomic analysis of the nitrogen-fixing bacterium Leptospirillum ferriphilum YSK.</title>
        <authorList>
            <person name="Guo X."/>
            <person name="Yin H."/>
            <person name="Liang Y."/>
            <person name="Hu Q."/>
            <person name="Ma L."/>
            <person name="Xiao Y."/>
            <person name="Zhang X."/>
            <person name="Qiu G."/>
            <person name="Liu X."/>
        </authorList>
    </citation>
    <scope>NUCLEOTIDE SEQUENCE [LARGE SCALE GENOMIC DNA]</scope>
    <source>
        <strain evidence="7">YSK</strain>
    </source>
</reference>
<dbReference type="PROSITE" id="PS00889">
    <property type="entry name" value="CNMP_BINDING_2"/>
    <property type="match status" value="1"/>
</dbReference>
<name>A0A059XU03_9BACT</name>
<dbReference type="InterPro" id="IPR012318">
    <property type="entry name" value="HTH_CRP"/>
</dbReference>
<feature type="domain" description="Cyclic nucleotide-binding" evidence="4">
    <location>
        <begin position="18"/>
        <end position="138"/>
    </location>
</feature>
<evidence type="ECO:0000259" key="5">
    <source>
        <dbReference type="PROSITE" id="PS51063"/>
    </source>
</evidence>
<dbReference type="SUPFAM" id="SSF51206">
    <property type="entry name" value="cAMP-binding domain-like"/>
    <property type="match status" value="1"/>
</dbReference>
<dbReference type="SMART" id="SM00100">
    <property type="entry name" value="cNMP"/>
    <property type="match status" value="1"/>
</dbReference>
<keyword evidence="7" id="KW-1185">Reference proteome</keyword>
<dbReference type="HOGENOM" id="CLU_075053_3_5_0"/>
<dbReference type="Gene3D" id="1.10.10.10">
    <property type="entry name" value="Winged helix-like DNA-binding domain superfamily/Winged helix DNA-binding domain"/>
    <property type="match status" value="1"/>
</dbReference>
<dbReference type="RefSeq" id="WP_014961130.1">
    <property type="nucleotide sequence ID" value="NZ_CP007243.1"/>
</dbReference>
<accession>A0A059XU03</accession>
<dbReference type="GO" id="GO:0003677">
    <property type="term" value="F:DNA binding"/>
    <property type="evidence" value="ECO:0007669"/>
    <property type="project" value="UniProtKB-KW"/>
</dbReference>
<dbReference type="InterPro" id="IPR036388">
    <property type="entry name" value="WH-like_DNA-bd_sf"/>
</dbReference>
<keyword evidence="2" id="KW-0238">DNA-binding</keyword>
<dbReference type="PANTHER" id="PTHR24567">
    <property type="entry name" value="CRP FAMILY TRANSCRIPTIONAL REGULATORY PROTEIN"/>
    <property type="match status" value="1"/>
</dbReference>
<dbReference type="AlphaFoldDB" id="A0A059XU03"/>
<dbReference type="PANTHER" id="PTHR24567:SF74">
    <property type="entry name" value="HTH-TYPE TRANSCRIPTIONAL REGULATOR ARCR"/>
    <property type="match status" value="1"/>
</dbReference>
<dbReference type="InterPro" id="IPR050397">
    <property type="entry name" value="Env_Response_Regulators"/>
</dbReference>
<dbReference type="PROSITE" id="PS50042">
    <property type="entry name" value="CNMP_BINDING_3"/>
    <property type="match status" value="1"/>
</dbReference>
<gene>
    <name evidence="6" type="ORF">Y981_06880</name>
</gene>
<dbReference type="Proteomes" id="UP000027059">
    <property type="component" value="Chromosome"/>
</dbReference>
<dbReference type="Gene3D" id="2.60.120.10">
    <property type="entry name" value="Jelly Rolls"/>
    <property type="match status" value="1"/>
</dbReference>
<evidence type="ECO:0000313" key="6">
    <source>
        <dbReference type="EMBL" id="AIA30580.1"/>
    </source>
</evidence>
<dbReference type="InterPro" id="IPR036390">
    <property type="entry name" value="WH_DNA-bd_sf"/>
</dbReference>
<dbReference type="PROSITE" id="PS51063">
    <property type="entry name" value="HTH_CRP_2"/>
    <property type="match status" value="1"/>
</dbReference>
<dbReference type="InterPro" id="IPR000595">
    <property type="entry name" value="cNMP-bd_dom"/>
</dbReference>
<proteinExistence type="predicted"/>
<dbReference type="SUPFAM" id="SSF46785">
    <property type="entry name" value="Winged helix' DNA-binding domain"/>
    <property type="match status" value="1"/>
</dbReference>
<dbReference type="OrthoDB" id="9810708at2"/>
<keyword evidence="1" id="KW-0805">Transcription regulation</keyword>
<evidence type="ECO:0000259" key="4">
    <source>
        <dbReference type="PROSITE" id="PS50042"/>
    </source>
</evidence>
<keyword evidence="3" id="KW-0804">Transcription</keyword>
<evidence type="ECO:0000256" key="2">
    <source>
        <dbReference type="ARBA" id="ARBA00023125"/>
    </source>
</evidence>
<evidence type="ECO:0000313" key="7">
    <source>
        <dbReference type="Proteomes" id="UP000027059"/>
    </source>
</evidence>
<evidence type="ECO:0000256" key="3">
    <source>
        <dbReference type="ARBA" id="ARBA00023163"/>
    </source>
</evidence>
<dbReference type="CDD" id="cd00038">
    <property type="entry name" value="CAP_ED"/>
    <property type="match status" value="1"/>
</dbReference>
<dbReference type="SMART" id="SM00419">
    <property type="entry name" value="HTH_CRP"/>
    <property type="match status" value="1"/>
</dbReference>